<sequence>MKAGLLRLLWLLACGFAQVPSHEVTVTYRGTHPQVGCSERSWGRNGGSTTQPQVNLNFQEWQRPEQMEWQETPQLLSLFQLHPTKISTDDMDVEDHESEVSSSPDATKHGRLHFETSTANVEQEASHDPSTELSLSVGTAQIDLSLKNFRKPLEDQHTLAAPRGIYLPSDTDLLKKLGLTQIVASAPSEHPVFSHSKSSPMQPLWKGDIASTTNIGSQQDKVDYSQGASWFLWRANNHVSRYYSCQILDWIPPSNLKAAYVTYFMVKEFLQALENLPLGTALQEMHNSHKILVPFVYKLMMKPLTTHHWSQAILVWRNLWLFSADRVTNLKPSHHQMLRKFLWISDFISESTIPQLFKGEHREYFRLMSHQARVLKLLSDGRFKLRDLSGYQTESLKYLGKMLNEECSRGDYNLDVQRQMDSHMQILMRLKSTAQSVYAELEDEQSTLLEFHSILKKEYGVTSSYWSRKYRIRFPKFLEPRIDKVFDTLNFRQNELSSSSLPDTDYVLWIKTFDDWNIGRRMSGKNSAGVFLPQEIHNFFAGFSSKELNH</sequence>
<reference evidence="4 5" key="1">
    <citation type="submission" date="2019-05" db="EMBL/GenBank/DDBJ databases">
        <title>Emergence of the Ug99 lineage of the wheat stem rust pathogen through somatic hybridization.</title>
        <authorList>
            <person name="Li F."/>
            <person name="Upadhyaya N.M."/>
            <person name="Sperschneider J."/>
            <person name="Matny O."/>
            <person name="Nguyen-Phuc H."/>
            <person name="Mago R."/>
            <person name="Raley C."/>
            <person name="Miller M.E."/>
            <person name="Silverstein K.A.T."/>
            <person name="Henningsen E."/>
            <person name="Hirsch C.D."/>
            <person name="Visser B."/>
            <person name="Pretorius Z.A."/>
            <person name="Steffenson B.J."/>
            <person name="Schwessinger B."/>
            <person name="Dodds P.N."/>
            <person name="Figueroa M."/>
        </authorList>
    </citation>
    <scope>NUCLEOTIDE SEQUENCE [LARGE SCALE GENOMIC DNA]</scope>
    <source>
        <strain evidence="2">21-0</strain>
        <strain evidence="3 5">Ug99</strain>
    </source>
</reference>
<dbReference type="EMBL" id="VSWC01000016">
    <property type="protein sequence ID" value="KAA1111673.1"/>
    <property type="molecule type" value="Genomic_DNA"/>
</dbReference>
<dbReference type="AlphaFoldDB" id="A0A5B0RCF0"/>
<dbReference type="Proteomes" id="UP000324748">
    <property type="component" value="Unassembled WGS sequence"/>
</dbReference>
<keyword evidence="1" id="KW-0732">Signal</keyword>
<protein>
    <submittedName>
        <fullName evidence="3">Uncharacterized protein</fullName>
    </submittedName>
</protein>
<feature type="chain" id="PRO_5036366612" evidence="1">
    <location>
        <begin position="18"/>
        <end position="550"/>
    </location>
</feature>
<comment type="caution">
    <text evidence="3">The sequence shown here is derived from an EMBL/GenBank/DDBJ whole genome shotgun (WGS) entry which is preliminary data.</text>
</comment>
<feature type="signal peptide" evidence="1">
    <location>
        <begin position="1"/>
        <end position="17"/>
    </location>
</feature>
<gene>
    <name evidence="2" type="ORF">PGT21_008142</name>
    <name evidence="3" type="ORF">PGTUg99_006052</name>
</gene>
<evidence type="ECO:0000313" key="2">
    <source>
        <dbReference type="EMBL" id="KAA1111673.1"/>
    </source>
</evidence>
<proteinExistence type="predicted"/>
<evidence type="ECO:0000313" key="3">
    <source>
        <dbReference type="EMBL" id="KAA1122743.1"/>
    </source>
</evidence>
<dbReference type="EMBL" id="VDEP01000218">
    <property type="protein sequence ID" value="KAA1122743.1"/>
    <property type="molecule type" value="Genomic_DNA"/>
</dbReference>
<accession>A0A5B0RCF0</accession>
<name>A0A5B0RCF0_PUCGR</name>
<organism evidence="3 5">
    <name type="scientific">Puccinia graminis f. sp. tritici</name>
    <dbReference type="NCBI Taxonomy" id="56615"/>
    <lineage>
        <taxon>Eukaryota</taxon>
        <taxon>Fungi</taxon>
        <taxon>Dikarya</taxon>
        <taxon>Basidiomycota</taxon>
        <taxon>Pucciniomycotina</taxon>
        <taxon>Pucciniomycetes</taxon>
        <taxon>Pucciniales</taxon>
        <taxon>Pucciniaceae</taxon>
        <taxon>Puccinia</taxon>
    </lineage>
</organism>
<evidence type="ECO:0000256" key="1">
    <source>
        <dbReference type="SAM" id="SignalP"/>
    </source>
</evidence>
<dbReference type="OrthoDB" id="10441204at2759"/>
<evidence type="ECO:0000313" key="5">
    <source>
        <dbReference type="Proteomes" id="UP000325313"/>
    </source>
</evidence>
<evidence type="ECO:0000313" key="4">
    <source>
        <dbReference type="Proteomes" id="UP000324748"/>
    </source>
</evidence>
<dbReference type="Proteomes" id="UP000325313">
    <property type="component" value="Unassembled WGS sequence"/>
</dbReference>
<keyword evidence="4" id="KW-1185">Reference proteome</keyword>